<proteinExistence type="predicted"/>
<organism evidence="1 2">
    <name type="scientific">Melipona bicolor</name>
    <dbReference type="NCBI Taxonomy" id="60889"/>
    <lineage>
        <taxon>Eukaryota</taxon>
        <taxon>Metazoa</taxon>
        <taxon>Ecdysozoa</taxon>
        <taxon>Arthropoda</taxon>
        <taxon>Hexapoda</taxon>
        <taxon>Insecta</taxon>
        <taxon>Pterygota</taxon>
        <taxon>Neoptera</taxon>
        <taxon>Endopterygota</taxon>
        <taxon>Hymenoptera</taxon>
        <taxon>Apocrita</taxon>
        <taxon>Aculeata</taxon>
        <taxon>Apoidea</taxon>
        <taxon>Anthophila</taxon>
        <taxon>Apidae</taxon>
        <taxon>Melipona</taxon>
    </lineage>
</organism>
<reference evidence="1" key="1">
    <citation type="submission" date="2021-10" db="EMBL/GenBank/DDBJ databases">
        <title>Melipona bicolor Genome sequencing and assembly.</title>
        <authorList>
            <person name="Araujo N.S."/>
            <person name="Arias M.C."/>
        </authorList>
    </citation>
    <scope>NUCLEOTIDE SEQUENCE</scope>
    <source>
        <strain evidence="1">USP_2M_L1-L4_2017</strain>
        <tissue evidence="1">Whole body</tissue>
    </source>
</reference>
<accession>A0AA40KU89</accession>
<protein>
    <submittedName>
        <fullName evidence="1">Uncharacterized protein</fullName>
    </submittedName>
</protein>
<dbReference type="EMBL" id="JAHYIQ010000004">
    <property type="protein sequence ID" value="KAK1133021.1"/>
    <property type="molecule type" value="Genomic_DNA"/>
</dbReference>
<feature type="non-terminal residue" evidence="1">
    <location>
        <position position="1"/>
    </location>
</feature>
<gene>
    <name evidence="1" type="ORF">K0M31_014385</name>
</gene>
<dbReference type="Proteomes" id="UP001177670">
    <property type="component" value="Unassembled WGS sequence"/>
</dbReference>
<name>A0AA40KU89_9HYME</name>
<dbReference type="AlphaFoldDB" id="A0AA40KU89"/>
<keyword evidence="2" id="KW-1185">Reference proteome</keyword>
<sequence>PTKKNTSGFDIPITVDAVVFPRLVSPTTEKFDLVLERVAGLYGNSGRRFQRFRLRYSLQVVAVYTLVSRQDPGEGVSGRMERGMSVTGPFLAMTVLCLAPRGHLGMLE</sequence>
<evidence type="ECO:0000313" key="1">
    <source>
        <dbReference type="EMBL" id="KAK1133021.1"/>
    </source>
</evidence>
<comment type="caution">
    <text evidence="1">The sequence shown here is derived from an EMBL/GenBank/DDBJ whole genome shotgun (WGS) entry which is preliminary data.</text>
</comment>
<evidence type="ECO:0000313" key="2">
    <source>
        <dbReference type="Proteomes" id="UP001177670"/>
    </source>
</evidence>